<dbReference type="InterPro" id="IPR029058">
    <property type="entry name" value="AB_hydrolase_fold"/>
</dbReference>
<feature type="chain" id="PRO_5020923396" description="Secretory lipase" evidence="1">
    <location>
        <begin position="18"/>
        <end position="473"/>
    </location>
</feature>
<dbReference type="Gene3D" id="3.40.50.1820">
    <property type="entry name" value="alpha/beta hydrolase"/>
    <property type="match status" value="2"/>
</dbReference>
<protein>
    <recommendedName>
        <fullName evidence="4">Secretory lipase</fullName>
    </recommendedName>
</protein>
<proteinExistence type="predicted"/>
<sequence length="473" mass="50789">MHTLLAVLSCLAATCFAQIDLTRAATNLSCIESRVRADQALLEIPNFVTYPIQKDPFYATPANISSAKPGQILKLEVNTNVTAYDIPPGQSLSRFMYASVDNFGAIVPATASILWPFTPKSFNGSNSYPLVAWAHGTSGIDRQCAVSNLRNLQYDFRSVFTLASVGYAVIIADYVGLGSDQFFNYLAYKLHANDVVYSVAAAQSVFPELSASWVSFGHSEGGGVAWAIGERQAFAPIPGFLGTIAAAPPPFPIANVAPVGTSVFTAFLSFTISHLYGLNLSTIFNPAPLQALQFVQSIGGCNDAGYSAFATFTADQIYSNTSWPLSQAAVNFARDYSVGGRALGGPMLIIQGSNDTVVGTVGATLGFNNTCTAQGNNVSIEYVTVIGQDHNPSMYSSQRLWLQWIEDRFNGLPTRQGCQMSNLSSSRRNVQLPERFLVGYVKPWITIFSSTFLPESLQAANLGFVEPAGNSTS</sequence>
<evidence type="ECO:0000313" key="3">
    <source>
        <dbReference type="Proteomes" id="UP000308768"/>
    </source>
</evidence>
<gene>
    <name evidence="2" type="ORF">B0A49_07601</name>
</gene>
<dbReference type="AlphaFoldDB" id="A0A4U0XBK5"/>
<organism evidence="2 3">
    <name type="scientific">Cryomyces minteri</name>
    <dbReference type="NCBI Taxonomy" id="331657"/>
    <lineage>
        <taxon>Eukaryota</taxon>
        <taxon>Fungi</taxon>
        <taxon>Dikarya</taxon>
        <taxon>Ascomycota</taxon>
        <taxon>Pezizomycotina</taxon>
        <taxon>Dothideomycetes</taxon>
        <taxon>Dothideomycetes incertae sedis</taxon>
        <taxon>Cryomyces</taxon>
    </lineage>
</organism>
<dbReference type="GO" id="GO:0016042">
    <property type="term" value="P:lipid catabolic process"/>
    <property type="evidence" value="ECO:0007669"/>
    <property type="project" value="InterPro"/>
</dbReference>
<reference evidence="2 3" key="1">
    <citation type="submission" date="2017-03" db="EMBL/GenBank/DDBJ databases">
        <title>Genomes of endolithic fungi from Antarctica.</title>
        <authorList>
            <person name="Coleine C."/>
            <person name="Masonjones S."/>
            <person name="Stajich J.E."/>
        </authorList>
    </citation>
    <scope>NUCLEOTIDE SEQUENCE [LARGE SCALE GENOMIC DNA]</scope>
    <source>
        <strain evidence="2 3">CCFEE 5187</strain>
    </source>
</reference>
<keyword evidence="1" id="KW-0732">Signal</keyword>
<evidence type="ECO:0000313" key="2">
    <source>
        <dbReference type="EMBL" id="TKA72868.1"/>
    </source>
</evidence>
<keyword evidence="3" id="KW-1185">Reference proteome</keyword>
<comment type="caution">
    <text evidence="2">The sequence shown here is derived from an EMBL/GenBank/DDBJ whole genome shotgun (WGS) entry which is preliminary data.</text>
</comment>
<dbReference type="Proteomes" id="UP000308768">
    <property type="component" value="Unassembled WGS sequence"/>
</dbReference>
<feature type="signal peptide" evidence="1">
    <location>
        <begin position="1"/>
        <end position="17"/>
    </location>
</feature>
<evidence type="ECO:0008006" key="4">
    <source>
        <dbReference type="Google" id="ProtNLM"/>
    </source>
</evidence>
<dbReference type="GO" id="GO:0004806">
    <property type="term" value="F:triacylglycerol lipase activity"/>
    <property type="evidence" value="ECO:0007669"/>
    <property type="project" value="InterPro"/>
</dbReference>
<accession>A0A4U0XBK5</accession>
<dbReference type="PANTHER" id="PTHR34853:SF1">
    <property type="entry name" value="LIPASE 5"/>
    <property type="match status" value="1"/>
</dbReference>
<dbReference type="SUPFAM" id="SSF53474">
    <property type="entry name" value="alpha/beta-Hydrolases"/>
    <property type="match status" value="1"/>
</dbReference>
<dbReference type="OrthoDB" id="5382058at2759"/>
<dbReference type="EMBL" id="NAJN01000468">
    <property type="protein sequence ID" value="TKA72868.1"/>
    <property type="molecule type" value="Genomic_DNA"/>
</dbReference>
<name>A0A4U0XBK5_9PEZI</name>
<dbReference type="InterPro" id="IPR005152">
    <property type="entry name" value="Lipase_secreted"/>
</dbReference>
<dbReference type="STRING" id="331657.A0A4U0XBK5"/>
<evidence type="ECO:0000256" key="1">
    <source>
        <dbReference type="SAM" id="SignalP"/>
    </source>
</evidence>
<dbReference type="PANTHER" id="PTHR34853">
    <property type="match status" value="1"/>
</dbReference>